<reference evidence="1 2" key="1">
    <citation type="journal article" date="2019" name="Sci. Rep.">
        <title>Orb-weaving spider Araneus ventricosus genome elucidates the spidroin gene catalogue.</title>
        <authorList>
            <person name="Kono N."/>
            <person name="Nakamura H."/>
            <person name="Ohtoshi R."/>
            <person name="Moran D.A.P."/>
            <person name="Shinohara A."/>
            <person name="Yoshida Y."/>
            <person name="Fujiwara M."/>
            <person name="Mori M."/>
            <person name="Tomita M."/>
            <person name="Arakawa K."/>
        </authorList>
    </citation>
    <scope>NUCLEOTIDE SEQUENCE [LARGE SCALE GENOMIC DNA]</scope>
</reference>
<comment type="caution">
    <text evidence="1">The sequence shown here is derived from an EMBL/GenBank/DDBJ whole genome shotgun (WGS) entry which is preliminary data.</text>
</comment>
<sequence>MLVRLSGRKCFGRWAQTALASSQPVGMFPSASGRPEGVKAADSETTTFERFYTGKGCRAMSRMSAFPEFSVKCKYYPSILHFPPILMKMTPPTHAQNRRGFPNPSLNDSLVILTSCFEATRGLFWDGPHNLGPRSDDEDDT</sequence>
<proteinExistence type="predicted"/>
<name>A0A4Y2S4R5_ARAVE</name>
<keyword evidence="2" id="KW-1185">Reference proteome</keyword>
<accession>A0A4Y2S4R5</accession>
<dbReference type="Proteomes" id="UP000499080">
    <property type="component" value="Unassembled WGS sequence"/>
</dbReference>
<dbReference type="EMBL" id="BGPR01019587">
    <property type="protein sequence ID" value="GBN82359.1"/>
    <property type="molecule type" value="Genomic_DNA"/>
</dbReference>
<gene>
    <name evidence="1" type="ORF">AVEN_248716_1</name>
</gene>
<protein>
    <submittedName>
        <fullName evidence="1">Uncharacterized protein</fullName>
    </submittedName>
</protein>
<dbReference type="AlphaFoldDB" id="A0A4Y2S4R5"/>
<evidence type="ECO:0000313" key="2">
    <source>
        <dbReference type="Proteomes" id="UP000499080"/>
    </source>
</evidence>
<organism evidence="1 2">
    <name type="scientific">Araneus ventricosus</name>
    <name type="common">Orbweaver spider</name>
    <name type="synonym">Epeira ventricosa</name>
    <dbReference type="NCBI Taxonomy" id="182803"/>
    <lineage>
        <taxon>Eukaryota</taxon>
        <taxon>Metazoa</taxon>
        <taxon>Ecdysozoa</taxon>
        <taxon>Arthropoda</taxon>
        <taxon>Chelicerata</taxon>
        <taxon>Arachnida</taxon>
        <taxon>Araneae</taxon>
        <taxon>Araneomorphae</taxon>
        <taxon>Entelegynae</taxon>
        <taxon>Araneoidea</taxon>
        <taxon>Araneidae</taxon>
        <taxon>Araneus</taxon>
    </lineage>
</organism>
<evidence type="ECO:0000313" key="1">
    <source>
        <dbReference type="EMBL" id="GBN82359.1"/>
    </source>
</evidence>